<proteinExistence type="inferred from homology"/>
<dbReference type="EMBL" id="LVCJ01000092">
    <property type="protein sequence ID" value="OAL27821.1"/>
    <property type="molecule type" value="Genomic_DNA"/>
</dbReference>
<dbReference type="SUPFAM" id="SSF51735">
    <property type="entry name" value="NAD(P)-binding Rossmann-fold domains"/>
    <property type="match status" value="1"/>
</dbReference>
<protein>
    <recommendedName>
        <fullName evidence="7">Carbonyl reductase</fullName>
    </recommendedName>
</protein>
<evidence type="ECO:0000256" key="2">
    <source>
        <dbReference type="ARBA" id="ARBA00022857"/>
    </source>
</evidence>
<evidence type="ECO:0008006" key="7">
    <source>
        <dbReference type="Google" id="ProtNLM"/>
    </source>
</evidence>
<dbReference type="InterPro" id="IPR002347">
    <property type="entry name" value="SDR_fam"/>
</dbReference>
<dbReference type="RefSeq" id="XP_022496088.1">
    <property type="nucleotide sequence ID" value="XM_022647943.1"/>
</dbReference>
<dbReference type="AlphaFoldDB" id="A0A178CGH9"/>
<evidence type="ECO:0000313" key="6">
    <source>
        <dbReference type="Proteomes" id="UP000185904"/>
    </source>
</evidence>
<organism evidence="5 6">
    <name type="scientific">Fonsecaea nubica</name>
    <dbReference type="NCBI Taxonomy" id="856822"/>
    <lineage>
        <taxon>Eukaryota</taxon>
        <taxon>Fungi</taxon>
        <taxon>Dikarya</taxon>
        <taxon>Ascomycota</taxon>
        <taxon>Pezizomycotina</taxon>
        <taxon>Eurotiomycetes</taxon>
        <taxon>Chaetothyriomycetidae</taxon>
        <taxon>Chaetothyriales</taxon>
        <taxon>Herpotrichiellaceae</taxon>
        <taxon>Fonsecaea</taxon>
    </lineage>
</organism>
<keyword evidence="2" id="KW-0521">NADP</keyword>
<comment type="caution">
    <text evidence="5">The sequence shown here is derived from an EMBL/GenBank/DDBJ whole genome shotgun (WGS) entry which is preliminary data.</text>
</comment>
<keyword evidence="3" id="KW-0560">Oxidoreductase</keyword>
<reference evidence="5 6" key="1">
    <citation type="submission" date="2016-03" db="EMBL/GenBank/DDBJ databases">
        <title>The draft genome sequence of Fonsecaea nubica causative agent of cutaneous subcutaneous infection in human host.</title>
        <authorList>
            <person name="Costa F."/>
            <person name="Sybren D.H."/>
            <person name="Raittz R.T."/>
            <person name="Weiss V.A."/>
            <person name="Leao A.C."/>
            <person name="Gomes R."/>
            <person name="De Souza E.M."/>
            <person name="Pedrosa F.O."/>
            <person name="Steffens M.B."/>
            <person name="Bombassaro A."/>
            <person name="Tadra-Sfeir M.Z."/>
            <person name="Moreno L.F."/>
            <person name="Najafzadeh M.J."/>
            <person name="Felipe M.S."/>
            <person name="Teixeira M."/>
            <person name="Sun J."/>
            <person name="Xi L."/>
            <person name="Castro M.A."/>
            <person name="Vicente V.A."/>
        </authorList>
    </citation>
    <scope>NUCLEOTIDE SEQUENCE [LARGE SCALE GENOMIC DNA]</scope>
    <source>
        <strain evidence="5 6">CBS 269.64</strain>
    </source>
</reference>
<evidence type="ECO:0000256" key="3">
    <source>
        <dbReference type="ARBA" id="ARBA00023002"/>
    </source>
</evidence>
<dbReference type="PRINTS" id="PR00080">
    <property type="entry name" value="SDRFAMILY"/>
</dbReference>
<dbReference type="Gene3D" id="3.40.50.720">
    <property type="entry name" value="NAD(P)-binding Rossmann-like Domain"/>
    <property type="match status" value="1"/>
</dbReference>
<dbReference type="OrthoDB" id="191139at2759"/>
<evidence type="ECO:0000313" key="5">
    <source>
        <dbReference type="EMBL" id="OAL27821.1"/>
    </source>
</evidence>
<accession>A0A178CGH9</accession>
<evidence type="ECO:0000256" key="4">
    <source>
        <dbReference type="RuleBase" id="RU000363"/>
    </source>
</evidence>
<gene>
    <name evidence="5" type="ORF">AYO20_09674</name>
</gene>
<dbReference type="InterPro" id="IPR036291">
    <property type="entry name" value="NAD(P)-bd_dom_sf"/>
</dbReference>
<dbReference type="PRINTS" id="PR00081">
    <property type="entry name" value="GDHRDH"/>
</dbReference>
<dbReference type="Pfam" id="PF00106">
    <property type="entry name" value="adh_short"/>
    <property type="match status" value="2"/>
</dbReference>
<dbReference type="GeneID" id="34593071"/>
<comment type="similarity">
    <text evidence="1 4">Belongs to the short-chain dehydrogenases/reductases (SDR) family.</text>
</comment>
<dbReference type="GO" id="GO:0016491">
    <property type="term" value="F:oxidoreductase activity"/>
    <property type="evidence" value="ECO:0007669"/>
    <property type="project" value="UniProtKB-KW"/>
</dbReference>
<dbReference type="Proteomes" id="UP000185904">
    <property type="component" value="Unassembled WGS sequence"/>
</dbReference>
<dbReference type="PANTHER" id="PTHR43963">
    <property type="entry name" value="CARBONYL REDUCTASE 1-RELATED"/>
    <property type="match status" value="1"/>
</dbReference>
<sequence>MAPDDRRVAIVTGANKGVGLALVRRIALEYAFSELYHRSNQHLTIYLTARSSERGLPALGSVLSDTDLKTKRIFDDDGGLVQIRFHELDINVKSSIQNFAEAVSREHRGIDILVNNAGTLSAETDERAVRETLQCNYYGTLNCIEAFSPLMRPGGRIVNVSSLVSKIARYPANLRQRFYTAQSPQEVNQLMDEFLASVISGQQIADGWGPIPYPVSKAGVTALTKVVAQQHKRLASGVLVNACCPGFVATDINGGVGMRDSWRGAETPLLLALGDIDNTTGKLWANEDIVEWYR</sequence>
<keyword evidence="6" id="KW-1185">Reference proteome</keyword>
<name>A0A178CGH9_9EURO</name>
<dbReference type="PANTHER" id="PTHR43963:SF6">
    <property type="entry name" value="CHAIN DEHYDROGENASE FAMILY PROTEIN, PUTATIVE (AFU_ORTHOLOGUE AFUA_3G15350)-RELATED"/>
    <property type="match status" value="1"/>
</dbReference>
<evidence type="ECO:0000256" key="1">
    <source>
        <dbReference type="ARBA" id="ARBA00006484"/>
    </source>
</evidence>